<evidence type="ECO:0000313" key="2">
    <source>
        <dbReference type="Proteomes" id="UP001235712"/>
    </source>
</evidence>
<dbReference type="EMBL" id="JAUSQZ010000001">
    <property type="protein sequence ID" value="MDP9825313.1"/>
    <property type="molecule type" value="Genomic_DNA"/>
</dbReference>
<dbReference type="RefSeq" id="WP_307238969.1">
    <property type="nucleotide sequence ID" value="NZ_JAUSQZ010000001.1"/>
</dbReference>
<dbReference type="Proteomes" id="UP001235712">
    <property type="component" value="Unassembled WGS sequence"/>
</dbReference>
<dbReference type="SUPFAM" id="SSF51735">
    <property type="entry name" value="NAD(P)-binding Rossmann-fold domains"/>
    <property type="match status" value="1"/>
</dbReference>
<sequence length="316" mass="32929">MRVLVLDGPGGAGAALATELTGTGDTVVLAGRDPGRYEQMLDLRGDLNDLHRAAGQAVVVVNASGREDPRLVARSTSAGAAFVELSTSGPYLSELAGMHFKTPVLAAARLVPVLAGLLGRDAAAHNAGDHVIEIGVVLGAGDPDSAVDTGSTYALLGSWFTDPATGEEVLNFSGAREQVLPDGTRRSLSRVNFPDQQMLTAALGRPVRTWFATSDRFTSALLQGLTRVRGAGRLPSAFHFPGTSSWQVFARSGDVVSSAAARRQAPYAARVAALAARRAPTQEPGLHRVQDLLTLSDLHGLDGLTIARTALGVPVK</sequence>
<reference evidence="1 2" key="1">
    <citation type="submission" date="2023-07" db="EMBL/GenBank/DDBJ databases">
        <title>Sequencing the genomes of 1000 actinobacteria strains.</title>
        <authorList>
            <person name="Klenk H.-P."/>
        </authorList>
    </citation>
    <scope>NUCLEOTIDE SEQUENCE [LARGE SCALE GENOMIC DNA]</scope>
    <source>
        <strain evidence="1 2">DSM 44388</strain>
    </source>
</reference>
<keyword evidence="2" id="KW-1185">Reference proteome</keyword>
<gene>
    <name evidence="1" type="ORF">J2S57_001062</name>
</gene>
<proteinExistence type="predicted"/>
<accession>A0ABT9NY02</accession>
<protein>
    <submittedName>
        <fullName evidence="1">Uncharacterized protein</fullName>
    </submittedName>
</protein>
<dbReference type="InterPro" id="IPR036291">
    <property type="entry name" value="NAD(P)-bd_dom_sf"/>
</dbReference>
<name>A0ABT9NY02_9ACTN</name>
<evidence type="ECO:0000313" key="1">
    <source>
        <dbReference type="EMBL" id="MDP9825313.1"/>
    </source>
</evidence>
<comment type="caution">
    <text evidence="1">The sequence shown here is derived from an EMBL/GenBank/DDBJ whole genome shotgun (WGS) entry which is preliminary data.</text>
</comment>
<organism evidence="1 2">
    <name type="scientific">Kineosporia succinea</name>
    <dbReference type="NCBI Taxonomy" id="84632"/>
    <lineage>
        <taxon>Bacteria</taxon>
        <taxon>Bacillati</taxon>
        <taxon>Actinomycetota</taxon>
        <taxon>Actinomycetes</taxon>
        <taxon>Kineosporiales</taxon>
        <taxon>Kineosporiaceae</taxon>
        <taxon>Kineosporia</taxon>
    </lineage>
</organism>